<protein>
    <recommendedName>
        <fullName evidence="2">Mitochondrial fission process protein 1</fullName>
    </recommendedName>
    <alternativeName>
        <fullName evidence="3">Mitochondrial 18 kDa protein</fullName>
    </alternativeName>
</protein>
<reference evidence="5 6" key="1">
    <citation type="journal article" date="2018" name="G3 (Bethesda)">
        <title>A High-Quality Reference Genome for the Invasive Mosquitofish Gambusia affinis Using a Chicago Library.</title>
        <authorList>
            <person name="Hoffberg S.L."/>
            <person name="Troendle N.J."/>
            <person name="Glenn T.C."/>
            <person name="Mahmud O."/>
            <person name="Louha S."/>
            <person name="Chalopin D."/>
            <person name="Bennetzen J.L."/>
            <person name="Mauricio R."/>
        </authorList>
    </citation>
    <scope>NUCLEOTIDE SEQUENCE [LARGE SCALE GENOMIC DNA]</scope>
    <source>
        <strain evidence="5">NE01/NJP1002.9</strain>
        <tissue evidence="5">Muscle</tissue>
    </source>
</reference>
<evidence type="ECO:0000313" key="5">
    <source>
        <dbReference type="EMBL" id="PWA26450.1"/>
    </source>
</evidence>
<feature type="non-terminal residue" evidence="5">
    <location>
        <position position="672"/>
    </location>
</feature>
<name>A0A315VUB5_GAMAF</name>
<sequence>MTFAEERLQCFNWTILSHEYARFSSNSELPHWFKASTQYDPATTMVCSGNSMFRSLRYRCVMVSPYTYVHTENIRNRLHAWMCGALPVDCDSTLRNCICLFASVPTKRGTSTHVDQQKAFVVSTLRRSSRGRAQEVAPTVDIDLLRGGTLYVLDRKRKPKVPQEQLRLSAQVTMVIVQEALTSALVPVAVDHHADDDEEDASQHGEEHILRLRSSILSTLGMVITSCSSSFSSFLLRNTAFFSSVSLSAVSHREPAADISNEEEGVVVLVAHHGIAATEFGGATVPLVVITNGAIPHHGNNKREDPLVVEEGEERDDNDNSGNRMLWERPRPLHDPAGSSDPVTRRYANEVGEAFRALVPVSFVWGSYAVATAYVTADAVDKGKKAAVAHGDNPGKTTRVAVAVVDTFVWQALASVMIPGFTINRVCAASLYLLGKSTKWPLPVRKWTTTAIGLSTIPFIITPIDRLAQNVCVSSSYLDHVYIADNKLSLTAFFTICNLQAELPPHRAPIPSYSPTQFLQTSSPVFVNGRWITQLDIEEYYGDEEHTAIPDESVLPDNSSEDGLLPLEIFNLQTTPESSLLLGEVHTKGQLVNTSPAHRGINMQQSMTKTQADMEALGWKIESLKGRSSDCMCGVIVLLKREHVLQTQVLCSVGYAFFQDCVIFRKVFPQHA</sequence>
<evidence type="ECO:0000313" key="6">
    <source>
        <dbReference type="Proteomes" id="UP000250572"/>
    </source>
</evidence>
<accession>A0A315VUB5</accession>
<dbReference type="InterPro" id="IPR019560">
    <property type="entry name" value="Mitochondrial_18_kDa_protein"/>
</dbReference>
<comment type="similarity">
    <text evidence="1">Belongs to the MTFP1 family.</text>
</comment>
<dbReference type="AlphaFoldDB" id="A0A315VUB5"/>
<feature type="region of interest" description="Disordered" evidence="4">
    <location>
        <begin position="294"/>
        <end position="344"/>
    </location>
</feature>
<dbReference type="GO" id="GO:0000266">
    <property type="term" value="P:mitochondrial fission"/>
    <property type="evidence" value="ECO:0007669"/>
    <property type="project" value="TreeGrafter"/>
</dbReference>
<comment type="caution">
    <text evidence="5">The sequence shown here is derived from an EMBL/GenBank/DDBJ whole genome shotgun (WGS) entry which is preliminary data.</text>
</comment>
<evidence type="ECO:0000256" key="1">
    <source>
        <dbReference type="ARBA" id="ARBA00009224"/>
    </source>
</evidence>
<evidence type="ECO:0000256" key="4">
    <source>
        <dbReference type="SAM" id="MobiDB-lite"/>
    </source>
</evidence>
<dbReference type="PANTHER" id="PTHR11001">
    <property type="entry name" value="MITOCHONDRIAL FISSION PROCESS PROTEIN 1"/>
    <property type="match status" value="1"/>
</dbReference>
<dbReference type="PANTHER" id="PTHR11001:SF2">
    <property type="entry name" value="MITOCHONDRIAL FISSION PROCESS PROTEIN 1"/>
    <property type="match status" value="1"/>
</dbReference>
<dbReference type="Proteomes" id="UP000250572">
    <property type="component" value="Unassembled WGS sequence"/>
</dbReference>
<feature type="compositionally biased region" description="Acidic residues" evidence="4">
    <location>
        <begin position="307"/>
        <end position="319"/>
    </location>
</feature>
<organism evidence="5 6">
    <name type="scientific">Gambusia affinis</name>
    <name type="common">Western mosquitofish</name>
    <name type="synonym">Heterandria affinis</name>
    <dbReference type="NCBI Taxonomy" id="33528"/>
    <lineage>
        <taxon>Eukaryota</taxon>
        <taxon>Metazoa</taxon>
        <taxon>Chordata</taxon>
        <taxon>Craniata</taxon>
        <taxon>Vertebrata</taxon>
        <taxon>Euteleostomi</taxon>
        <taxon>Actinopterygii</taxon>
        <taxon>Neopterygii</taxon>
        <taxon>Teleostei</taxon>
        <taxon>Neoteleostei</taxon>
        <taxon>Acanthomorphata</taxon>
        <taxon>Ovalentaria</taxon>
        <taxon>Atherinomorphae</taxon>
        <taxon>Cyprinodontiformes</taxon>
        <taxon>Poeciliidae</taxon>
        <taxon>Poeciliinae</taxon>
        <taxon>Gambusia</taxon>
    </lineage>
</organism>
<evidence type="ECO:0000256" key="3">
    <source>
        <dbReference type="ARBA" id="ARBA00029631"/>
    </source>
</evidence>
<dbReference type="EMBL" id="NHOQ01001156">
    <property type="protein sequence ID" value="PWA26450.1"/>
    <property type="molecule type" value="Genomic_DNA"/>
</dbReference>
<proteinExistence type="inferred from homology"/>
<dbReference type="STRING" id="33528.ENSGAFP00000015570"/>
<evidence type="ECO:0000256" key="2">
    <source>
        <dbReference type="ARBA" id="ARBA00017835"/>
    </source>
</evidence>
<keyword evidence="6" id="KW-1185">Reference proteome</keyword>
<gene>
    <name evidence="5" type="ORF">CCH79_00000928</name>
</gene>
<dbReference type="Pfam" id="PF10558">
    <property type="entry name" value="MTP18"/>
    <property type="match status" value="1"/>
</dbReference>
<dbReference type="GO" id="GO:0005739">
    <property type="term" value="C:mitochondrion"/>
    <property type="evidence" value="ECO:0007669"/>
    <property type="project" value="TreeGrafter"/>
</dbReference>